<dbReference type="EMBL" id="CP126980">
    <property type="protein sequence ID" value="WIN00534.1"/>
    <property type="molecule type" value="Genomic_DNA"/>
</dbReference>
<protein>
    <submittedName>
        <fullName evidence="1">Uncharacterized protein</fullName>
    </submittedName>
</protein>
<name>A0ABY8WTP6_9ACTN</name>
<organism evidence="1 2">
    <name type="scientific">Actinoplanes oblitus</name>
    <dbReference type="NCBI Taxonomy" id="3040509"/>
    <lineage>
        <taxon>Bacteria</taxon>
        <taxon>Bacillati</taxon>
        <taxon>Actinomycetota</taxon>
        <taxon>Actinomycetes</taxon>
        <taxon>Micromonosporales</taxon>
        <taxon>Micromonosporaceae</taxon>
        <taxon>Actinoplanes</taxon>
    </lineage>
</organism>
<evidence type="ECO:0000313" key="1">
    <source>
        <dbReference type="EMBL" id="WIN00534.1"/>
    </source>
</evidence>
<proteinExistence type="predicted"/>
<reference evidence="1 2" key="1">
    <citation type="submission" date="2023-06" db="EMBL/GenBank/DDBJ databases">
        <authorList>
            <person name="Yushchuk O."/>
            <person name="Binda E."/>
            <person name="Ruckert-Reed C."/>
            <person name="Fedorenko V."/>
            <person name="Kalinowski J."/>
            <person name="Marinelli F."/>
        </authorList>
    </citation>
    <scope>NUCLEOTIDE SEQUENCE [LARGE SCALE GENOMIC DNA]</scope>
    <source>
        <strain evidence="1 2">NRRL 3884</strain>
    </source>
</reference>
<keyword evidence="2" id="KW-1185">Reference proteome</keyword>
<accession>A0ABY8WTP6</accession>
<gene>
    <name evidence="1" type="ORF">ACTOB_004247</name>
</gene>
<sequence>MRRELGILPGGGGPQFGDGIMFRFGTFGFPLWDAHLVEVRAPGEAVPAGCPGRPGRTANPPSNSTCCTPGCQARVRILTS</sequence>
<dbReference type="Proteomes" id="UP001240150">
    <property type="component" value="Chromosome"/>
</dbReference>
<dbReference type="RefSeq" id="WP_284922063.1">
    <property type="nucleotide sequence ID" value="NZ_CP126980.1"/>
</dbReference>
<evidence type="ECO:0000313" key="2">
    <source>
        <dbReference type="Proteomes" id="UP001240150"/>
    </source>
</evidence>